<keyword evidence="2" id="KW-0472">Membrane</keyword>
<keyword evidence="4" id="KW-1185">Reference proteome</keyword>
<dbReference type="Proteomes" id="UP000465812">
    <property type="component" value="Chromosome"/>
</dbReference>
<evidence type="ECO:0000256" key="1">
    <source>
        <dbReference type="SAM" id="MobiDB-lite"/>
    </source>
</evidence>
<feature type="transmembrane region" description="Helical" evidence="2">
    <location>
        <begin position="26"/>
        <end position="59"/>
    </location>
</feature>
<name>A0ABM7JLF3_MYCNT</name>
<accession>A0ABM7JLF3</accession>
<feature type="compositionally biased region" description="Low complexity" evidence="1">
    <location>
        <begin position="92"/>
        <end position="108"/>
    </location>
</feature>
<evidence type="ECO:0000313" key="4">
    <source>
        <dbReference type="Proteomes" id="UP000465812"/>
    </source>
</evidence>
<proteinExistence type="predicted"/>
<protein>
    <submittedName>
        <fullName evidence="3">Uncharacterized protein</fullName>
    </submittedName>
</protein>
<evidence type="ECO:0000256" key="2">
    <source>
        <dbReference type="SAM" id="Phobius"/>
    </source>
</evidence>
<sequence>MTVHACPRCGLEARCSHRTWPDRHPAAAVTVAIVVLAMVVAHPWLLAVVAAGGGVYAAVRRQQRRDALAARAEYEHRQIMSAAFRWGPMELAATPPNRPAAAAPPSQRAADHWSPTEPMRAGHR</sequence>
<dbReference type="EMBL" id="AP022590">
    <property type="protein sequence ID" value="BBY36308.1"/>
    <property type="molecule type" value="Genomic_DNA"/>
</dbReference>
<keyword evidence="2" id="KW-0812">Transmembrane</keyword>
<gene>
    <name evidence="3" type="ORF">MMAN_04420</name>
</gene>
<feature type="region of interest" description="Disordered" evidence="1">
    <location>
        <begin position="91"/>
        <end position="124"/>
    </location>
</feature>
<organism evidence="3 4">
    <name type="scientific">Mycobacterium mantenii</name>
    <dbReference type="NCBI Taxonomy" id="560555"/>
    <lineage>
        <taxon>Bacteria</taxon>
        <taxon>Bacillati</taxon>
        <taxon>Actinomycetota</taxon>
        <taxon>Actinomycetes</taxon>
        <taxon>Mycobacteriales</taxon>
        <taxon>Mycobacteriaceae</taxon>
        <taxon>Mycobacterium</taxon>
        <taxon>Mycobacterium avium complex (MAC)</taxon>
    </lineage>
</organism>
<evidence type="ECO:0000313" key="3">
    <source>
        <dbReference type="EMBL" id="BBY36308.1"/>
    </source>
</evidence>
<reference evidence="3 4" key="1">
    <citation type="journal article" date="2019" name="Emerg. Microbes Infect.">
        <title>Comprehensive subspecies identification of 175 nontuberculous mycobacteria species based on 7547 genomic profiles.</title>
        <authorList>
            <person name="Matsumoto Y."/>
            <person name="Kinjo T."/>
            <person name="Motooka D."/>
            <person name="Nabeya D."/>
            <person name="Jung N."/>
            <person name="Uechi K."/>
            <person name="Horii T."/>
            <person name="Iida T."/>
            <person name="Fujita J."/>
            <person name="Nakamura S."/>
        </authorList>
    </citation>
    <scope>NUCLEOTIDE SEQUENCE [LARGE SCALE GENOMIC DNA]</scope>
    <source>
        <strain evidence="3 4">JCM 18113</strain>
    </source>
</reference>
<keyword evidence="2" id="KW-1133">Transmembrane helix</keyword>